<comment type="similarity">
    <text evidence="2">Belongs to the class-IV pyridoxal-phosphate-dependent aminotransferase family.</text>
</comment>
<name>A0A420HB17_9PEZI</name>
<comment type="cofactor">
    <cofactor evidence="1">
        <name>pyridoxal 5'-phosphate</name>
        <dbReference type="ChEBI" id="CHEBI:597326"/>
    </cofactor>
</comment>
<evidence type="ECO:0000256" key="4">
    <source>
        <dbReference type="ARBA" id="ARBA00022679"/>
    </source>
</evidence>
<feature type="compositionally biased region" description="Basic and acidic residues" evidence="6">
    <location>
        <begin position="11"/>
        <end position="23"/>
    </location>
</feature>
<keyword evidence="3 7" id="KW-0032">Aminotransferase</keyword>
<reference evidence="7 8" key="1">
    <citation type="journal article" date="2018" name="BMC Genomics">
        <title>Comparative genome analyses reveal sequence features reflecting distinct modes of host-adaptation between dicot and monocot powdery mildew.</title>
        <authorList>
            <person name="Wu Y."/>
            <person name="Ma X."/>
            <person name="Pan Z."/>
            <person name="Kale S.D."/>
            <person name="Song Y."/>
            <person name="King H."/>
            <person name="Zhang Q."/>
            <person name="Presley C."/>
            <person name="Deng X."/>
            <person name="Wei C.I."/>
            <person name="Xiao S."/>
        </authorList>
    </citation>
    <scope>NUCLEOTIDE SEQUENCE [LARGE SCALE GENOMIC DNA]</scope>
    <source>
        <strain evidence="7">UMSG3</strain>
    </source>
</reference>
<dbReference type="GO" id="GO:0004084">
    <property type="term" value="F:branched-chain-amino-acid transaminase activity"/>
    <property type="evidence" value="ECO:0007669"/>
    <property type="project" value="InterPro"/>
</dbReference>
<dbReference type="PANTHER" id="PTHR11825:SF69">
    <property type="entry name" value="BRANCHED-CHAIN-AMINO-ACID AMINOTRANSFERASE"/>
    <property type="match status" value="1"/>
</dbReference>
<protein>
    <submittedName>
        <fullName evidence="7">Branched-chain-amino-acid aminotransferase</fullName>
    </submittedName>
</protein>
<evidence type="ECO:0000256" key="3">
    <source>
        <dbReference type="ARBA" id="ARBA00022576"/>
    </source>
</evidence>
<dbReference type="GO" id="GO:0009098">
    <property type="term" value="P:L-leucine biosynthetic process"/>
    <property type="evidence" value="ECO:0007669"/>
    <property type="project" value="TreeGrafter"/>
</dbReference>
<organism evidence="7 8">
    <name type="scientific">Golovinomyces cichoracearum</name>
    <dbReference type="NCBI Taxonomy" id="62708"/>
    <lineage>
        <taxon>Eukaryota</taxon>
        <taxon>Fungi</taxon>
        <taxon>Dikarya</taxon>
        <taxon>Ascomycota</taxon>
        <taxon>Pezizomycotina</taxon>
        <taxon>Leotiomycetes</taxon>
        <taxon>Erysiphales</taxon>
        <taxon>Erysiphaceae</taxon>
        <taxon>Golovinomyces</taxon>
    </lineage>
</organism>
<dbReference type="Pfam" id="PF01063">
    <property type="entry name" value="Aminotran_4"/>
    <property type="match status" value="1"/>
</dbReference>
<dbReference type="GO" id="GO:0009099">
    <property type="term" value="P:L-valine biosynthetic process"/>
    <property type="evidence" value="ECO:0007669"/>
    <property type="project" value="TreeGrafter"/>
</dbReference>
<dbReference type="Gene3D" id="3.30.470.10">
    <property type="match status" value="1"/>
</dbReference>
<accession>A0A420HB17</accession>
<dbReference type="InterPro" id="IPR043131">
    <property type="entry name" value="BCAT-like_N"/>
</dbReference>
<proteinExistence type="inferred from homology"/>
<dbReference type="Proteomes" id="UP000283383">
    <property type="component" value="Unassembled WGS sequence"/>
</dbReference>
<feature type="region of interest" description="Disordered" evidence="6">
    <location>
        <begin position="1"/>
        <end position="31"/>
    </location>
</feature>
<evidence type="ECO:0000256" key="2">
    <source>
        <dbReference type="ARBA" id="ARBA00009320"/>
    </source>
</evidence>
<dbReference type="FunFam" id="3.30.470.10:FF:000012">
    <property type="entry name" value="Branched-chain-amino-acid aminotransferase"/>
    <property type="match status" value="1"/>
</dbReference>
<keyword evidence="5" id="KW-0663">Pyridoxal phosphate</keyword>
<dbReference type="STRING" id="62708.A0A420HB17"/>
<dbReference type="InterPro" id="IPR001544">
    <property type="entry name" value="Aminotrans_IV"/>
</dbReference>
<evidence type="ECO:0000256" key="5">
    <source>
        <dbReference type="ARBA" id="ARBA00022898"/>
    </source>
</evidence>
<evidence type="ECO:0000313" key="8">
    <source>
        <dbReference type="Proteomes" id="UP000283383"/>
    </source>
</evidence>
<dbReference type="GO" id="GO:0005739">
    <property type="term" value="C:mitochondrion"/>
    <property type="evidence" value="ECO:0007669"/>
    <property type="project" value="TreeGrafter"/>
</dbReference>
<sequence length="453" mass="50520">MSPTIIPPLEVSHHLSEQKKPATEEEDNGCSSSLSVEGIFDKLRALFYDRCMAETLKPLNASRLRFTKTTTPMSVPDVDSPIIQSASQCTDHMIIATWTAAKGWADPELKPYGNFSLPPTSSCLHYSTQCFEGMKMYRGYDGALRLFRPDANCKRLLVSSHRVGLPTFDPQEVEKLITALAAVDGPKWLPKSRPGTCVYLRPSMIGSEKALGVATPNEVILFIIATFMPPAVFPNGLRLLANNEGVRAWPGGFGYAKIGANYGPTLMATQQAKKKGFHQVLWLFEGAITEAGASNFFVIWRAPKNGRLQLVTAPLDERKLILDGITRRSILELVQERLSLSASPIKFGGKILETLEIVERNFTIDELVQAINECRIFEAFASGTAYFVCPVYLMNYENRDYQIPMSLGKSGVYTELFKRWLIEIMYGEKAHDWAVIVKEDENGDSFTNSPDNR</sequence>
<keyword evidence="4 7" id="KW-0808">Transferase</keyword>
<gene>
    <name evidence="7" type="ORF">GcM3_208024</name>
</gene>
<evidence type="ECO:0000256" key="6">
    <source>
        <dbReference type="SAM" id="MobiDB-lite"/>
    </source>
</evidence>
<dbReference type="InterPro" id="IPR036038">
    <property type="entry name" value="Aminotransferase-like"/>
</dbReference>
<dbReference type="AlphaFoldDB" id="A0A420HB17"/>
<dbReference type="InterPro" id="IPR043132">
    <property type="entry name" value="BCAT-like_C"/>
</dbReference>
<dbReference type="SUPFAM" id="SSF56752">
    <property type="entry name" value="D-aminoacid aminotransferase-like PLP-dependent enzymes"/>
    <property type="match status" value="1"/>
</dbReference>
<dbReference type="InterPro" id="IPR005786">
    <property type="entry name" value="B_amino_transII"/>
</dbReference>
<comment type="caution">
    <text evidence="7">The sequence shown here is derived from an EMBL/GenBank/DDBJ whole genome shotgun (WGS) entry which is preliminary data.</text>
</comment>
<dbReference type="EMBL" id="MCBQ01020812">
    <property type="protein sequence ID" value="RKF54611.1"/>
    <property type="molecule type" value="Genomic_DNA"/>
</dbReference>
<dbReference type="PANTHER" id="PTHR11825">
    <property type="entry name" value="SUBGROUP IIII AMINOTRANSFERASE"/>
    <property type="match status" value="1"/>
</dbReference>
<keyword evidence="8" id="KW-1185">Reference proteome</keyword>
<evidence type="ECO:0000256" key="1">
    <source>
        <dbReference type="ARBA" id="ARBA00001933"/>
    </source>
</evidence>
<dbReference type="Gene3D" id="3.20.10.10">
    <property type="entry name" value="D-amino Acid Aminotransferase, subunit A, domain 2"/>
    <property type="match status" value="1"/>
</dbReference>
<evidence type="ECO:0000313" key="7">
    <source>
        <dbReference type="EMBL" id="RKF54611.1"/>
    </source>
</evidence>